<accession>A0A9P5WYL4</accession>
<keyword evidence="2" id="KW-1185">Reference proteome</keyword>
<protein>
    <submittedName>
        <fullName evidence="1">Uncharacterized protein</fullName>
    </submittedName>
</protein>
<name>A0A9P5WYL4_9AGAR</name>
<reference evidence="1" key="1">
    <citation type="submission" date="2020-11" db="EMBL/GenBank/DDBJ databases">
        <authorList>
            <consortium name="DOE Joint Genome Institute"/>
            <person name="Ahrendt S."/>
            <person name="Riley R."/>
            <person name="Andreopoulos W."/>
            <person name="Labutti K."/>
            <person name="Pangilinan J."/>
            <person name="Ruiz-Duenas F.J."/>
            <person name="Barrasa J.M."/>
            <person name="Sanchez-Garcia M."/>
            <person name="Camarero S."/>
            <person name="Miyauchi S."/>
            <person name="Serrano A."/>
            <person name="Linde D."/>
            <person name="Babiker R."/>
            <person name="Drula E."/>
            <person name="Ayuso-Fernandez I."/>
            <person name="Pacheco R."/>
            <person name="Padilla G."/>
            <person name="Ferreira P."/>
            <person name="Barriuso J."/>
            <person name="Kellner H."/>
            <person name="Castanera R."/>
            <person name="Alfaro M."/>
            <person name="Ramirez L."/>
            <person name="Pisabarro A.G."/>
            <person name="Kuo A."/>
            <person name="Tritt A."/>
            <person name="Lipzen A."/>
            <person name="He G."/>
            <person name="Yan M."/>
            <person name="Ng V."/>
            <person name="Cullen D."/>
            <person name="Martin F."/>
            <person name="Rosso M.-N."/>
            <person name="Henrissat B."/>
            <person name="Hibbett D."/>
            <person name="Martinez A.T."/>
            <person name="Grigoriev I.V."/>
        </authorList>
    </citation>
    <scope>NUCLEOTIDE SEQUENCE</scope>
    <source>
        <strain evidence="1">MF-IS2</strain>
    </source>
</reference>
<evidence type="ECO:0000313" key="1">
    <source>
        <dbReference type="EMBL" id="KAF9440882.1"/>
    </source>
</evidence>
<proteinExistence type="predicted"/>
<comment type="caution">
    <text evidence="1">The sequence shown here is derived from an EMBL/GenBank/DDBJ whole genome shotgun (WGS) entry which is preliminary data.</text>
</comment>
<organism evidence="1 2">
    <name type="scientific">Macrolepiota fuliginosa MF-IS2</name>
    <dbReference type="NCBI Taxonomy" id="1400762"/>
    <lineage>
        <taxon>Eukaryota</taxon>
        <taxon>Fungi</taxon>
        <taxon>Dikarya</taxon>
        <taxon>Basidiomycota</taxon>
        <taxon>Agaricomycotina</taxon>
        <taxon>Agaricomycetes</taxon>
        <taxon>Agaricomycetidae</taxon>
        <taxon>Agaricales</taxon>
        <taxon>Agaricineae</taxon>
        <taxon>Agaricaceae</taxon>
        <taxon>Macrolepiota</taxon>
    </lineage>
</organism>
<dbReference type="AlphaFoldDB" id="A0A9P5WYL4"/>
<sequence>MACKPRMKTAASNPKLSDTTVTSLNAQNQDLHAKSIIQMSLLITLPKLAQIQVCHKLDAIGFTYEASALPLPPLETPKEEEDSNDDEMDIHLFNDALTSLILWIRKDGFNKETDSDA</sequence>
<dbReference type="Proteomes" id="UP000807342">
    <property type="component" value="Unassembled WGS sequence"/>
</dbReference>
<evidence type="ECO:0000313" key="2">
    <source>
        <dbReference type="Proteomes" id="UP000807342"/>
    </source>
</evidence>
<gene>
    <name evidence="1" type="ORF">P691DRAFT_767095</name>
</gene>
<dbReference type="EMBL" id="MU152201">
    <property type="protein sequence ID" value="KAF9440882.1"/>
    <property type="molecule type" value="Genomic_DNA"/>
</dbReference>